<dbReference type="InterPro" id="IPR003439">
    <property type="entry name" value="ABC_transporter-like_ATP-bd"/>
</dbReference>
<sequence>MNKTEERVKTPVICFDNVSKSYGDKQVLGQFHLSVRKGEFLTVIGPSGCGKTTMLKMINGLTEPDSGSVWVRGVDVAHTDKIALRRDIGYVIQYVGLFPHMTVRQNIAYVPTLLNKKNKQRTARAVEHLVSCMELDAGLLERYPSELSGGQQQRVGIARALAAGADILLLDEPLGAVDGVTRRKLQEELRRLHKELGITAVFITHDFHEALTLGTRVVVMNEGTIVQDGAPKEIVEKPGSAFVSSLVEQMKAGYKFG</sequence>
<accession>A0ABS6K4L7</accession>
<evidence type="ECO:0000256" key="3">
    <source>
        <dbReference type="ARBA" id="ARBA00022840"/>
    </source>
</evidence>
<comment type="caution">
    <text evidence="5">The sequence shown here is derived from an EMBL/GenBank/DDBJ whole genome shotgun (WGS) entry which is preliminary data.</text>
</comment>
<dbReference type="PROSITE" id="PS00211">
    <property type="entry name" value="ABC_TRANSPORTER_1"/>
    <property type="match status" value="1"/>
</dbReference>
<evidence type="ECO:0000256" key="2">
    <source>
        <dbReference type="ARBA" id="ARBA00022741"/>
    </source>
</evidence>
<dbReference type="GO" id="GO:0005524">
    <property type="term" value="F:ATP binding"/>
    <property type="evidence" value="ECO:0007669"/>
    <property type="project" value="UniProtKB-KW"/>
</dbReference>
<protein>
    <submittedName>
        <fullName evidence="5">ABC transporter ATP-binding protein</fullName>
    </submittedName>
</protein>
<evidence type="ECO:0000256" key="1">
    <source>
        <dbReference type="ARBA" id="ARBA00022448"/>
    </source>
</evidence>
<evidence type="ECO:0000313" key="5">
    <source>
        <dbReference type="EMBL" id="MBU9725474.1"/>
    </source>
</evidence>
<evidence type="ECO:0000259" key="4">
    <source>
        <dbReference type="PROSITE" id="PS50893"/>
    </source>
</evidence>
<dbReference type="InterPro" id="IPR017871">
    <property type="entry name" value="ABC_transporter-like_CS"/>
</dbReference>
<dbReference type="InterPro" id="IPR050093">
    <property type="entry name" value="ABC_SmlMolc_Importer"/>
</dbReference>
<dbReference type="SUPFAM" id="SSF52540">
    <property type="entry name" value="P-loop containing nucleoside triphosphate hydrolases"/>
    <property type="match status" value="1"/>
</dbReference>
<organism evidence="5 6">
    <name type="scientific">Diplocloster modestus</name>
    <dbReference type="NCBI Taxonomy" id="2850322"/>
    <lineage>
        <taxon>Bacteria</taxon>
        <taxon>Bacillati</taxon>
        <taxon>Bacillota</taxon>
        <taxon>Clostridia</taxon>
        <taxon>Lachnospirales</taxon>
        <taxon>Lachnospiraceae</taxon>
        <taxon>Diplocloster</taxon>
    </lineage>
</organism>
<name>A0ABS6K4L7_9FIRM</name>
<keyword evidence="1" id="KW-0813">Transport</keyword>
<gene>
    <name evidence="5" type="ORF">KTH90_05530</name>
</gene>
<dbReference type="Gene3D" id="3.40.50.300">
    <property type="entry name" value="P-loop containing nucleotide triphosphate hydrolases"/>
    <property type="match status" value="1"/>
</dbReference>
<dbReference type="PANTHER" id="PTHR42781:SF4">
    <property type="entry name" value="SPERMIDINE_PUTRESCINE IMPORT ATP-BINDING PROTEIN POTA"/>
    <property type="match status" value="1"/>
</dbReference>
<dbReference type="SMART" id="SM00382">
    <property type="entry name" value="AAA"/>
    <property type="match status" value="1"/>
</dbReference>
<proteinExistence type="predicted"/>
<dbReference type="Proteomes" id="UP001314681">
    <property type="component" value="Unassembled WGS sequence"/>
</dbReference>
<dbReference type="InterPro" id="IPR003593">
    <property type="entry name" value="AAA+_ATPase"/>
</dbReference>
<feature type="domain" description="ABC transporter" evidence="4">
    <location>
        <begin position="13"/>
        <end position="247"/>
    </location>
</feature>
<keyword evidence="2" id="KW-0547">Nucleotide-binding</keyword>
<reference evidence="5 6" key="1">
    <citation type="submission" date="2021-06" db="EMBL/GenBank/DDBJ databases">
        <title>Description of novel taxa of the family Lachnospiraceae.</title>
        <authorList>
            <person name="Chaplin A.V."/>
            <person name="Sokolova S.R."/>
            <person name="Pikina A.P."/>
            <person name="Korzhanova M."/>
            <person name="Belova V."/>
            <person name="Korostin D."/>
            <person name="Efimov B.A."/>
        </authorList>
    </citation>
    <scope>NUCLEOTIDE SEQUENCE [LARGE SCALE GENOMIC DNA]</scope>
    <source>
        <strain evidence="5 6">ASD4241</strain>
    </source>
</reference>
<dbReference type="PROSITE" id="PS50893">
    <property type="entry name" value="ABC_TRANSPORTER_2"/>
    <property type="match status" value="1"/>
</dbReference>
<dbReference type="EMBL" id="JAHQCX010000003">
    <property type="protein sequence ID" value="MBU9725474.1"/>
    <property type="molecule type" value="Genomic_DNA"/>
</dbReference>
<keyword evidence="3 5" id="KW-0067">ATP-binding</keyword>
<keyword evidence="6" id="KW-1185">Reference proteome</keyword>
<dbReference type="PANTHER" id="PTHR42781">
    <property type="entry name" value="SPERMIDINE/PUTRESCINE IMPORT ATP-BINDING PROTEIN POTA"/>
    <property type="match status" value="1"/>
</dbReference>
<dbReference type="InterPro" id="IPR027417">
    <property type="entry name" value="P-loop_NTPase"/>
</dbReference>
<evidence type="ECO:0000313" key="6">
    <source>
        <dbReference type="Proteomes" id="UP001314681"/>
    </source>
</evidence>
<dbReference type="Pfam" id="PF00005">
    <property type="entry name" value="ABC_tran"/>
    <property type="match status" value="1"/>
</dbReference>